<keyword evidence="4" id="KW-1185">Reference proteome</keyword>
<feature type="non-terminal residue" evidence="3">
    <location>
        <position position="1"/>
    </location>
</feature>
<reference evidence="3 4" key="1">
    <citation type="submission" date="2024-03" db="EMBL/GenBank/DDBJ databases">
        <title>Mouse gut bacterial collection (mGBC) of GemPharmatech.</title>
        <authorList>
            <person name="He Y."/>
            <person name="Dong L."/>
            <person name="Wu D."/>
            <person name="Gao X."/>
            <person name="Lin Z."/>
        </authorList>
    </citation>
    <scope>NUCLEOTIDE SEQUENCE [LARGE SCALE GENOMIC DNA]</scope>
    <source>
        <strain evidence="3 4">20-218</strain>
    </source>
</reference>
<protein>
    <submittedName>
        <fullName evidence="3">DUF6273 domain-containing protein</fullName>
    </submittedName>
</protein>
<dbReference type="Pfam" id="PF19789">
    <property type="entry name" value="DUF6273"/>
    <property type="match status" value="1"/>
</dbReference>
<evidence type="ECO:0000313" key="4">
    <source>
        <dbReference type="Proteomes" id="UP001565242"/>
    </source>
</evidence>
<name>A0ABV4D9K8_9LACT</name>
<proteinExistence type="predicted"/>
<evidence type="ECO:0000313" key="3">
    <source>
        <dbReference type="EMBL" id="MEY8538436.1"/>
    </source>
</evidence>
<evidence type="ECO:0000259" key="2">
    <source>
        <dbReference type="Pfam" id="PF19789"/>
    </source>
</evidence>
<feature type="region of interest" description="Disordered" evidence="1">
    <location>
        <begin position="137"/>
        <end position="163"/>
    </location>
</feature>
<gene>
    <name evidence="3" type="ORF">AALM99_08285</name>
</gene>
<dbReference type="EMBL" id="JBCLSQ010000019">
    <property type="protein sequence ID" value="MEY8538436.1"/>
    <property type="molecule type" value="Genomic_DNA"/>
</dbReference>
<feature type="domain" description="DUF6273" evidence="2">
    <location>
        <begin position="84"/>
        <end position="159"/>
    </location>
</feature>
<organism evidence="3 4">
    <name type="scientific">Lactococcus muris</name>
    <dbReference type="NCBI Taxonomy" id="2941330"/>
    <lineage>
        <taxon>Bacteria</taxon>
        <taxon>Bacillati</taxon>
        <taxon>Bacillota</taxon>
        <taxon>Bacilli</taxon>
        <taxon>Lactobacillales</taxon>
        <taxon>Streptococcaceae</taxon>
        <taxon>Lactococcus</taxon>
    </lineage>
</organism>
<dbReference type="InterPro" id="IPR046240">
    <property type="entry name" value="DUF6273"/>
</dbReference>
<dbReference type="RefSeq" id="WP_369918594.1">
    <property type="nucleotide sequence ID" value="NZ_JBCLSQ010000019.1"/>
</dbReference>
<evidence type="ECO:0000256" key="1">
    <source>
        <dbReference type="SAM" id="MobiDB-lite"/>
    </source>
</evidence>
<accession>A0ABV4D9K8</accession>
<dbReference type="Proteomes" id="UP001565242">
    <property type="component" value="Unassembled WGS sequence"/>
</dbReference>
<comment type="caution">
    <text evidence="3">The sequence shown here is derived from an EMBL/GenBank/DDBJ whole genome shotgun (WGS) entry which is preliminary data.</text>
</comment>
<sequence length="163" mass="17511">MIIKNDPIRNVSWEDQNDELLSWYAGLDDEVKAIVQPVTNVFTTGEVSDGNVTFDIPRWIPNNLYGEVAADVTSVVQGTNGSPRAFALSLADVTRLSGAGRGFPLLRQRGSVALGWWWLRTPSTSTQAWITHTNGHLGGTTNSGEGSGAGGVRPALIIHQSPN</sequence>